<reference evidence="2 3" key="1">
    <citation type="journal article" date="2015" name="Genome Announc.">
        <title>Expanding the biotechnology potential of lactobacilli through comparative genomics of 213 strains and associated genera.</title>
        <authorList>
            <person name="Sun Z."/>
            <person name="Harris H.M."/>
            <person name="McCann A."/>
            <person name="Guo C."/>
            <person name="Argimon S."/>
            <person name="Zhang W."/>
            <person name="Yang X."/>
            <person name="Jeffery I.B."/>
            <person name="Cooney J.C."/>
            <person name="Kagawa T.F."/>
            <person name="Liu W."/>
            <person name="Song Y."/>
            <person name="Salvetti E."/>
            <person name="Wrobel A."/>
            <person name="Rasinkangas P."/>
            <person name="Parkhill J."/>
            <person name="Rea M.C."/>
            <person name="O'Sullivan O."/>
            <person name="Ritari J."/>
            <person name="Douillard F.P."/>
            <person name="Paul Ross R."/>
            <person name="Yang R."/>
            <person name="Briner A.E."/>
            <person name="Felis G.E."/>
            <person name="de Vos W.M."/>
            <person name="Barrangou R."/>
            <person name="Klaenhammer T.R."/>
            <person name="Caufield P.W."/>
            <person name="Cui Y."/>
            <person name="Zhang H."/>
            <person name="O'Toole P.W."/>
        </authorList>
    </citation>
    <scope>NUCLEOTIDE SEQUENCE [LARGE SCALE GENOMIC DNA]</scope>
    <source>
        <strain evidence="2 3">DSM 15946</strain>
    </source>
</reference>
<sequence>MKGWIKMKVFVAGATGRVGQAVVKLLLAQGDQVLAGGRNLAQLPAEVTPVALDLHASVAELQVKLADSQAVIFTGGSRGRDLLQTDLNGAVKLMMAAQAAGIKRFIHLSSAYALDQTMWAKVPALAQLTDYNIAKFFSDRWLMDETTLAYTIIQAGILTPTPATGKVSLNPATSGENSIEDVAAVLVASLAEPKTIRQVIMMKAGTTPIAEALAQL</sequence>
<evidence type="ECO:0000259" key="1">
    <source>
        <dbReference type="Pfam" id="PF13460"/>
    </source>
</evidence>
<accession>A0A0R1U828</accession>
<feature type="domain" description="NAD(P)-binding" evidence="1">
    <location>
        <begin position="13"/>
        <end position="193"/>
    </location>
</feature>
<dbReference type="InterPro" id="IPR036291">
    <property type="entry name" value="NAD(P)-bd_dom_sf"/>
</dbReference>
<dbReference type="PANTHER" id="PTHR15020">
    <property type="entry name" value="FLAVIN REDUCTASE-RELATED"/>
    <property type="match status" value="1"/>
</dbReference>
<dbReference type="PATRIC" id="fig|1423760.3.peg.1818"/>
<dbReference type="Proteomes" id="UP000050816">
    <property type="component" value="Unassembled WGS sequence"/>
</dbReference>
<proteinExistence type="predicted"/>
<dbReference type="EMBL" id="AZFK01000047">
    <property type="protein sequence ID" value="KRL89408.1"/>
    <property type="molecule type" value="Genomic_DNA"/>
</dbReference>
<gene>
    <name evidence="2" type="ORF">FC43_GL001742</name>
</gene>
<organism evidence="2 3">
    <name type="scientific">Limosilactobacillus ingluviei DSM 15946</name>
    <dbReference type="NCBI Taxonomy" id="1423760"/>
    <lineage>
        <taxon>Bacteria</taxon>
        <taxon>Bacillati</taxon>
        <taxon>Bacillota</taxon>
        <taxon>Bacilli</taxon>
        <taxon>Lactobacillales</taxon>
        <taxon>Lactobacillaceae</taxon>
        <taxon>Limosilactobacillus</taxon>
    </lineage>
</organism>
<dbReference type="InterPro" id="IPR016040">
    <property type="entry name" value="NAD(P)-bd_dom"/>
</dbReference>
<comment type="caution">
    <text evidence="2">The sequence shown here is derived from an EMBL/GenBank/DDBJ whole genome shotgun (WGS) entry which is preliminary data.</text>
</comment>
<dbReference type="AlphaFoldDB" id="A0A0R1U828"/>
<evidence type="ECO:0000313" key="3">
    <source>
        <dbReference type="Proteomes" id="UP000050816"/>
    </source>
</evidence>
<dbReference type="PANTHER" id="PTHR15020:SF50">
    <property type="entry name" value="UPF0659 PROTEIN YMR090W"/>
    <property type="match status" value="1"/>
</dbReference>
<dbReference type="Pfam" id="PF13460">
    <property type="entry name" value="NAD_binding_10"/>
    <property type="match status" value="1"/>
</dbReference>
<evidence type="ECO:0000313" key="2">
    <source>
        <dbReference type="EMBL" id="KRL89408.1"/>
    </source>
</evidence>
<name>A0A0R1U828_9LACO</name>
<dbReference type="SUPFAM" id="SSF51735">
    <property type="entry name" value="NAD(P)-binding Rossmann-fold domains"/>
    <property type="match status" value="1"/>
</dbReference>
<dbReference type="Gene3D" id="3.40.50.720">
    <property type="entry name" value="NAD(P)-binding Rossmann-like Domain"/>
    <property type="match status" value="1"/>
</dbReference>
<protein>
    <submittedName>
        <fullName evidence="2">Flavin reductase</fullName>
    </submittedName>
</protein>